<evidence type="ECO:0000313" key="2">
    <source>
        <dbReference type="Proteomes" id="UP000185770"/>
    </source>
</evidence>
<reference evidence="1 2" key="1">
    <citation type="submission" date="2016-09" db="EMBL/GenBank/DDBJ databases">
        <title>Serratia marcescens MSU-97 and epiphytic antimycotic-producing bacteria.</title>
        <authorList>
            <person name="Matilla M.A."/>
        </authorList>
    </citation>
    <scope>NUCLEOTIDE SEQUENCE [LARGE SCALE GENOMIC DNA]</scope>
    <source>
        <strain evidence="1 2">MSU-97</strain>
    </source>
</reference>
<name>A0A1Q4P4J8_SERMA</name>
<proteinExistence type="predicted"/>
<gene>
    <name evidence="1" type="ORF">BHU62_03305</name>
</gene>
<dbReference type="OrthoDB" id="6575888at2"/>
<protein>
    <submittedName>
        <fullName evidence="1">Uncharacterized protein</fullName>
    </submittedName>
</protein>
<sequence>MMMLSLYKRPLIILLLFIFSALSFYFLNPDQRYAQWRWNSSDAALPTVADYDFINNYQADDGALLVTNKRVETRGNRSLFSWSADYVSQLLFAGPQGLQMLGRLDESVHDAVCSGQRCVLFLAEGRRLIDLQQGTVGKLLPWQAADSGSRPSLISGKLAALRAGDELYFVSTDGIFYSPDFGAHWQQTLDLPTLLEERQLLGLDREEGDASTLAYATARAPMPEIFTAVDGDRVLLWMNPVAGSGALHIAVNGKTGEVTALTWLPMRVKESAQTPDGAIYLIAQSLDRGRYQILRYQSDGQLKVMLETGYKSLYRLWAGNKALVAQTDNGDGHLSLIFDLRSSEVRYRQPLDYVYKGLDDARQTVIEPESHYDSAGDTPATALPYFVRYRATTP</sequence>
<evidence type="ECO:0000313" key="1">
    <source>
        <dbReference type="EMBL" id="OKB68030.1"/>
    </source>
</evidence>
<organism evidence="1 2">
    <name type="scientific">Serratia marcescens</name>
    <dbReference type="NCBI Taxonomy" id="615"/>
    <lineage>
        <taxon>Bacteria</taxon>
        <taxon>Pseudomonadati</taxon>
        <taxon>Pseudomonadota</taxon>
        <taxon>Gammaproteobacteria</taxon>
        <taxon>Enterobacterales</taxon>
        <taxon>Yersiniaceae</taxon>
        <taxon>Serratia</taxon>
    </lineage>
</organism>
<accession>A0A1Q4P4J8</accession>
<comment type="caution">
    <text evidence="1">The sequence shown here is derived from an EMBL/GenBank/DDBJ whole genome shotgun (WGS) entry which is preliminary data.</text>
</comment>
<dbReference type="EMBL" id="MJAO01000003">
    <property type="protein sequence ID" value="OKB68030.1"/>
    <property type="molecule type" value="Genomic_DNA"/>
</dbReference>
<dbReference type="AlphaFoldDB" id="A0A1Q4P4J8"/>
<dbReference type="Proteomes" id="UP000185770">
    <property type="component" value="Unassembled WGS sequence"/>
</dbReference>